<keyword evidence="1" id="KW-0812">Transmembrane</keyword>
<evidence type="ECO:0000256" key="1">
    <source>
        <dbReference type="SAM" id="Phobius"/>
    </source>
</evidence>
<feature type="transmembrane region" description="Helical" evidence="1">
    <location>
        <begin position="31"/>
        <end position="50"/>
    </location>
</feature>
<dbReference type="Pfam" id="PF03779">
    <property type="entry name" value="SPW"/>
    <property type="match status" value="1"/>
</dbReference>
<protein>
    <recommendedName>
        <fullName evidence="2">SPW repeat-containing integral membrane domain-containing protein</fullName>
    </recommendedName>
</protein>
<keyword evidence="1" id="KW-1133">Transmembrane helix</keyword>
<proteinExistence type="predicted"/>
<keyword evidence="1" id="KW-0472">Membrane</keyword>
<evidence type="ECO:0000259" key="2">
    <source>
        <dbReference type="Pfam" id="PF03779"/>
    </source>
</evidence>
<feature type="transmembrane region" description="Helical" evidence="1">
    <location>
        <begin position="84"/>
        <end position="107"/>
    </location>
</feature>
<gene>
    <name evidence="3" type="ORF">C7B43_20080</name>
</gene>
<feature type="transmembrane region" description="Helical" evidence="1">
    <location>
        <begin position="57"/>
        <end position="78"/>
    </location>
</feature>
<comment type="caution">
    <text evidence="3">The sequence shown here is derived from an EMBL/GenBank/DDBJ whole genome shotgun (WGS) entry which is preliminary data.</text>
</comment>
<evidence type="ECO:0000313" key="4">
    <source>
        <dbReference type="Proteomes" id="UP000242699"/>
    </source>
</evidence>
<dbReference type="Proteomes" id="UP000242699">
    <property type="component" value="Unassembled WGS sequence"/>
</dbReference>
<organism evidence="3 4">
    <name type="scientific">Sulfobacillus benefaciens</name>
    <dbReference type="NCBI Taxonomy" id="453960"/>
    <lineage>
        <taxon>Bacteria</taxon>
        <taxon>Bacillati</taxon>
        <taxon>Bacillota</taxon>
        <taxon>Clostridia</taxon>
        <taxon>Eubacteriales</taxon>
        <taxon>Clostridiales Family XVII. Incertae Sedis</taxon>
        <taxon>Sulfobacillus</taxon>
    </lineage>
</organism>
<reference evidence="3 4" key="1">
    <citation type="journal article" date="2014" name="BMC Genomics">
        <title>Comparison of environmental and isolate Sulfobacillus genomes reveals diverse carbon, sulfur, nitrogen, and hydrogen metabolisms.</title>
        <authorList>
            <person name="Justice N.B."/>
            <person name="Norman A."/>
            <person name="Brown C.T."/>
            <person name="Singh A."/>
            <person name="Thomas B.C."/>
            <person name="Banfield J.F."/>
        </authorList>
    </citation>
    <scope>NUCLEOTIDE SEQUENCE [LARGE SCALE GENOMIC DNA]</scope>
    <source>
        <strain evidence="3">AMDSBA1</strain>
    </source>
</reference>
<accession>A0A2T2WMH9</accession>
<evidence type="ECO:0000313" key="3">
    <source>
        <dbReference type="EMBL" id="PSR23426.1"/>
    </source>
</evidence>
<dbReference type="AlphaFoldDB" id="A0A2T2WMH9"/>
<dbReference type="EMBL" id="PXYT01000094">
    <property type="protein sequence ID" value="PSR23426.1"/>
    <property type="molecule type" value="Genomic_DNA"/>
</dbReference>
<sequence length="120" mass="13031">MTWRNVVLAIVGLWFIISAWALNPMHSGAYVTSAIIFGVLILAASIWGLAVPGGMSWRYYLTALFGLYMGLTPFFFSFTRFGAALWITMLAGLIALVGGIWQAMVAAKVSGAPEHRHHAA</sequence>
<name>A0A2T2WMH9_9FIRM</name>
<feature type="domain" description="SPW repeat-containing integral membrane" evidence="2">
    <location>
        <begin position="3"/>
        <end position="98"/>
    </location>
</feature>
<dbReference type="InterPro" id="IPR005530">
    <property type="entry name" value="SPW"/>
</dbReference>